<dbReference type="GO" id="GO:0046872">
    <property type="term" value="F:metal ion binding"/>
    <property type="evidence" value="ECO:0007669"/>
    <property type="project" value="UniProtKB-KW"/>
</dbReference>
<organism evidence="9 10">
    <name type="scientific">Streptomyces calidiresistens</name>
    <dbReference type="NCBI Taxonomy" id="1485586"/>
    <lineage>
        <taxon>Bacteria</taxon>
        <taxon>Bacillati</taxon>
        <taxon>Actinomycetota</taxon>
        <taxon>Actinomycetes</taxon>
        <taxon>Kitasatosporales</taxon>
        <taxon>Streptomycetaceae</taxon>
        <taxon>Streptomyces</taxon>
    </lineage>
</organism>
<dbReference type="Pfam" id="PF01884">
    <property type="entry name" value="PcrB"/>
    <property type="match status" value="1"/>
</dbReference>
<dbReference type="GO" id="GO:0016765">
    <property type="term" value="F:transferase activity, transferring alkyl or aryl (other than methyl) groups"/>
    <property type="evidence" value="ECO:0007669"/>
    <property type="project" value="InterPro"/>
</dbReference>
<sequence>MNSLSRPSGHEENPKAPTLWRAGRVLDRLREHPPGPVHIIDPFKVPLGEAVEKTRELTRLGVAAIILASTDYDSFESHMTPYVEAVKKVAASPVLLHFPPRRGKGFPMVGGADAVLLPALLGSENDYFVWKSLLETMESFPGGTSGEEWPEMLLTVALTFGEDHRTGDLLGTVPVGTVSTEEIDRYIGIARSFGFHLVYLYSRNDRVPPEVVRYFRERLDAGQILFVSGNVRSGRQVAEYLAHGADYVGFAGALERPDWRTTLAEICAGHSTVPAPSGATR</sequence>
<keyword evidence="3" id="KW-0479">Metal-binding</keyword>
<evidence type="ECO:0000256" key="8">
    <source>
        <dbReference type="ARBA" id="ARBA00048318"/>
    </source>
</evidence>
<gene>
    <name evidence="9" type="ORF">FOE67_01540</name>
</gene>
<evidence type="ECO:0000256" key="2">
    <source>
        <dbReference type="ARBA" id="ARBA00022679"/>
    </source>
</evidence>
<evidence type="ECO:0000313" key="10">
    <source>
        <dbReference type="Proteomes" id="UP000530234"/>
    </source>
</evidence>
<reference evidence="10" key="1">
    <citation type="submission" date="2019-10" db="EMBL/GenBank/DDBJ databases">
        <title>Streptomyces sp. nov., a novel actinobacterium isolated from alkaline environment.</title>
        <authorList>
            <person name="Golinska P."/>
        </authorList>
    </citation>
    <scope>NUCLEOTIDE SEQUENCE [LARGE SCALE GENOMIC DNA]</scope>
    <source>
        <strain evidence="10">DSM 42108</strain>
    </source>
</reference>
<evidence type="ECO:0000256" key="7">
    <source>
        <dbReference type="ARBA" id="ARBA00023264"/>
    </source>
</evidence>
<dbReference type="RefSeq" id="WP_182659919.1">
    <property type="nucleotide sequence ID" value="NZ_VKHS01000014.1"/>
</dbReference>
<evidence type="ECO:0000256" key="4">
    <source>
        <dbReference type="ARBA" id="ARBA00022842"/>
    </source>
</evidence>
<keyword evidence="2" id="KW-0808">Transferase</keyword>
<dbReference type="InterPro" id="IPR038597">
    <property type="entry name" value="GGGP/HepGP_synthase_sf"/>
</dbReference>
<dbReference type="SUPFAM" id="SSF51395">
    <property type="entry name" value="FMN-linked oxidoreductases"/>
    <property type="match status" value="1"/>
</dbReference>
<accession>A0A7W3SZR3</accession>
<dbReference type="Gene3D" id="3.20.20.390">
    <property type="entry name" value="FMN-linked oxidoreductases"/>
    <property type="match status" value="1"/>
</dbReference>
<keyword evidence="1" id="KW-0444">Lipid biosynthesis</keyword>
<dbReference type="InterPro" id="IPR008205">
    <property type="entry name" value="GGGP_HepGP_synthase"/>
</dbReference>
<dbReference type="EMBL" id="VKHS01000014">
    <property type="protein sequence ID" value="MBB0228227.1"/>
    <property type="molecule type" value="Genomic_DNA"/>
</dbReference>
<proteinExistence type="predicted"/>
<keyword evidence="10" id="KW-1185">Reference proteome</keyword>
<evidence type="ECO:0000256" key="3">
    <source>
        <dbReference type="ARBA" id="ARBA00022723"/>
    </source>
</evidence>
<evidence type="ECO:0000256" key="1">
    <source>
        <dbReference type="ARBA" id="ARBA00022516"/>
    </source>
</evidence>
<dbReference type="AlphaFoldDB" id="A0A7W3SZR3"/>
<evidence type="ECO:0000313" key="9">
    <source>
        <dbReference type="EMBL" id="MBB0228227.1"/>
    </source>
</evidence>
<dbReference type="Proteomes" id="UP000530234">
    <property type="component" value="Unassembled WGS sequence"/>
</dbReference>
<protein>
    <submittedName>
        <fullName evidence="9">Geranylgeranylglyceryl/heptaprenylglyceryl phosphate synthase</fullName>
    </submittedName>
</protein>
<evidence type="ECO:0000256" key="5">
    <source>
        <dbReference type="ARBA" id="ARBA00023098"/>
    </source>
</evidence>
<keyword evidence="7" id="KW-1208">Phospholipid metabolism</keyword>
<keyword evidence="4" id="KW-0460">Magnesium</keyword>
<name>A0A7W3SZR3_9ACTN</name>
<keyword evidence="5" id="KW-0443">Lipid metabolism</keyword>
<evidence type="ECO:0000256" key="6">
    <source>
        <dbReference type="ARBA" id="ARBA00023209"/>
    </source>
</evidence>
<comment type="caution">
    <text evidence="9">The sequence shown here is derived from an EMBL/GenBank/DDBJ whole genome shotgun (WGS) entry which is preliminary data.</text>
</comment>
<dbReference type="GO" id="GO:0008654">
    <property type="term" value="P:phospholipid biosynthetic process"/>
    <property type="evidence" value="ECO:0007669"/>
    <property type="project" value="UniProtKB-KW"/>
</dbReference>
<comment type="catalytic activity">
    <reaction evidence="8">
        <text>sn-glycerol 1-phosphate + all-trans-heptaprenyl diphosphate = 3-heptaprenyl-sn-glycero-1-phosphate + diphosphate</text>
        <dbReference type="Rhea" id="RHEA:33495"/>
        <dbReference type="ChEBI" id="CHEBI:33019"/>
        <dbReference type="ChEBI" id="CHEBI:57685"/>
        <dbReference type="ChEBI" id="CHEBI:58206"/>
        <dbReference type="ChEBI" id="CHEBI:64781"/>
        <dbReference type="EC" id="2.5.1.n9"/>
    </reaction>
</comment>
<keyword evidence="6" id="KW-0594">Phospholipid biosynthesis</keyword>